<name>A0A2S4HG18_9GAMM</name>
<reference evidence="1" key="1">
    <citation type="submission" date="2018-01" db="EMBL/GenBank/DDBJ databases">
        <authorList>
            <person name="Yu X.-D."/>
        </authorList>
    </citation>
    <scope>NUCLEOTIDE SEQUENCE</scope>
    <source>
        <strain evidence="1">ZX-21</strain>
    </source>
</reference>
<sequence length="290" mass="32642">MMLSAPLISANRATYYLLLSLAIGLALTASAYLSKTQVNTVELSDYRSYQCSTGNTQGKPSFRVLTLFFSYATELADALCNNDVIQQNFSSVEILWRPRAYLGAKHILDEDFELFWNRYHVVNGLVPEFSDFYTTLLDTPTYKLFWLSKDSPPNINTDYLKDKTIGFSHDPQSQTHYLQPMSALRQAGINLNAKQQKFYTDPSAIYNAFYNNEVDIISAPLSQAKSKNGETIYSTLIDSEVPSGAWFLKNELLQLSNIEQLKCAVINSLSVYTPLFNSIHSPSPQESACI</sequence>
<organism evidence="1 2">
    <name type="scientific">Zhongshania marina</name>
    <dbReference type="NCBI Taxonomy" id="2304603"/>
    <lineage>
        <taxon>Bacteria</taxon>
        <taxon>Pseudomonadati</taxon>
        <taxon>Pseudomonadota</taxon>
        <taxon>Gammaproteobacteria</taxon>
        <taxon>Cellvibrionales</taxon>
        <taxon>Spongiibacteraceae</taxon>
        <taxon>Zhongshania</taxon>
    </lineage>
</organism>
<dbReference type="RefSeq" id="WP_103684459.1">
    <property type="nucleotide sequence ID" value="NZ_PQGG01000026.1"/>
</dbReference>
<dbReference type="SUPFAM" id="SSF53850">
    <property type="entry name" value="Periplasmic binding protein-like II"/>
    <property type="match status" value="1"/>
</dbReference>
<dbReference type="AlphaFoldDB" id="A0A2S4HG18"/>
<accession>A0A2S4HG18</accession>
<gene>
    <name evidence="1" type="ORF">C0068_10555</name>
</gene>
<comment type="caution">
    <text evidence="1">The sequence shown here is derived from an EMBL/GenBank/DDBJ whole genome shotgun (WGS) entry which is preliminary data.</text>
</comment>
<dbReference type="EMBL" id="PQGG01000026">
    <property type="protein sequence ID" value="POP52641.1"/>
    <property type="molecule type" value="Genomic_DNA"/>
</dbReference>
<proteinExistence type="predicted"/>
<evidence type="ECO:0000313" key="2">
    <source>
        <dbReference type="Proteomes" id="UP000237222"/>
    </source>
</evidence>
<dbReference type="OrthoDB" id="5901335at2"/>
<evidence type="ECO:0008006" key="3">
    <source>
        <dbReference type="Google" id="ProtNLM"/>
    </source>
</evidence>
<dbReference type="Proteomes" id="UP000237222">
    <property type="component" value="Unassembled WGS sequence"/>
</dbReference>
<protein>
    <recommendedName>
        <fullName evidence="3">Solute-binding protein family 3/N-terminal domain-containing protein</fullName>
    </recommendedName>
</protein>
<evidence type="ECO:0000313" key="1">
    <source>
        <dbReference type="EMBL" id="POP52641.1"/>
    </source>
</evidence>